<dbReference type="AlphaFoldDB" id="A0A448XJ73"/>
<dbReference type="EMBL" id="CAAALY010256498">
    <property type="protein sequence ID" value="VEL37976.1"/>
    <property type="molecule type" value="Genomic_DNA"/>
</dbReference>
<keyword evidence="2" id="KW-1185">Reference proteome</keyword>
<dbReference type="Proteomes" id="UP000784294">
    <property type="component" value="Unassembled WGS sequence"/>
</dbReference>
<reference evidence="1" key="1">
    <citation type="submission" date="2018-11" db="EMBL/GenBank/DDBJ databases">
        <authorList>
            <consortium name="Pathogen Informatics"/>
        </authorList>
    </citation>
    <scope>NUCLEOTIDE SEQUENCE</scope>
</reference>
<organism evidence="1 2">
    <name type="scientific">Protopolystoma xenopodis</name>
    <dbReference type="NCBI Taxonomy" id="117903"/>
    <lineage>
        <taxon>Eukaryota</taxon>
        <taxon>Metazoa</taxon>
        <taxon>Spiralia</taxon>
        <taxon>Lophotrochozoa</taxon>
        <taxon>Platyhelminthes</taxon>
        <taxon>Monogenea</taxon>
        <taxon>Polyopisthocotylea</taxon>
        <taxon>Polystomatidea</taxon>
        <taxon>Polystomatidae</taxon>
        <taxon>Protopolystoma</taxon>
    </lineage>
</organism>
<gene>
    <name evidence="1" type="ORF">PXEA_LOCUS31416</name>
</gene>
<comment type="caution">
    <text evidence="1">The sequence shown here is derived from an EMBL/GenBank/DDBJ whole genome shotgun (WGS) entry which is preliminary data.</text>
</comment>
<accession>A0A448XJ73</accession>
<sequence>MKGTPTSIDRLALPDTEEGCLGLLSVELYEEDPGSSSYHADDSELRFRPSCDGHRQSQKLITLHQEQETIGQAS</sequence>
<protein>
    <submittedName>
        <fullName evidence="1">Uncharacterized protein</fullName>
    </submittedName>
</protein>
<name>A0A448XJ73_9PLAT</name>
<evidence type="ECO:0000313" key="1">
    <source>
        <dbReference type="EMBL" id="VEL37976.1"/>
    </source>
</evidence>
<evidence type="ECO:0000313" key="2">
    <source>
        <dbReference type="Proteomes" id="UP000784294"/>
    </source>
</evidence>
<proteinExistence type="predicted"/>